<reference evidence="9 10" key="1">
    <citation type="journal article" date="2016" name="Nat. Commun.">
        <title>Extremotolerant tardigrade genome and improved radiotolerance of human cultured cells by tardigrade-unique protein.</title>
        <authorList>
            <person name="Hashimoto T."/>
            <person name="Horikawa D.D."/>
            <person name="Saito Y."/>
            <person name="Kuwahara H."/>
            <person name="Kozuka-Hata H."/>
            <person name="Shin-I T."/>
            <person name="Minakuchi Y."/>
            <person name="Ohishi K."/>
            <person name="Motoyama A."/>
            <person name="Aizu T."/>
            <person name="Enomoto A."/>
            <person name="Kondo K."/>
            <person name="Tanaka S."/>
            <person name="Hara Y."/>
            <person name="Koshikawa S."/>
            <person name="Sagara H."/>
            <person name="Miura T."/>
            <person name="Yokobori S."/>
            <person name="Miyagawa K."/>
            <person name="Suzuki Y."/>
            <person name="Kubo T."/>
            <person name="Oyama M."/>
            <person name="Kohara Y."/>
            <person name="Fujiyama A."/>
            <person name="Arakawa K."/>
            <person name="Katayama T."/>
            <person name="Toyoda A."/>
            <person name="Kunieda T."/>
        </authorList>
    </citation>
    <scope>NUCLEOTIDE SEQUENCE [LARGE SCALE GENOMIC DNA]</scope>
    <source>
        <strain evidence="9 10">YOKOZUNA-1</strain>
    </source>
</reference>
<dbReference type="GO" id="GO:0000987">
    <property type="term" value="F:cis-regulatory region sequence-specific DNA binding"/>
    <property type="evidence" value="ECO:0007669"/>
    <property type="project" value="TreeGrafter"/>
</dbReference>
<evidence type="ECO:0000313" key="9">
    <source>
        <dbReference type="EMBL" id="GAU93537.1"/>
    </source>
</evidence>
<evidence type="ECO:0000256" key="2">
    <source>
        <dbReference type="ARBA" id="ARBA00009171"/>
    </source>
</evidence>
<gene>
    <name evidence="9" type="primary">RvY_05463-1</name>
    <name evidence="9" type="synonym">RvY_05463.1</name>
    <name evidence="9" type="ORF">RvY_05463</name>
</gene>
<keyword evidence="5" id="KW-0539">Nucleus</keyword>
<feature type="region of interest" description="Disordered" evidence="7">
    <location>
        <begin position="139"/>
        <end position="241"/>
    </location>
</feature>
<dbReference type="GO" id="GO:0008023">
    <property type="term" value="C:transcription elongation factor complex"/>
    <property type="evidence" value="ECO:0007669"/>
    <property type="project" value="InterPro"/>
</dbReference>
<keyword evidence="4" id="KW-0804">Transcription</keyword>
<keyword evidence="3" id="KW-0805">Transcription regulation</keyword>
<dbReference type="PANTHER" id="PTHR23288">
    <property type="entry name" value="OCCLUDIN AND RNA POLYMERASE II ELONGATION FACTOR ELL"/>
    <property type="match status" value="1"/>
</dbReference>
<evidence type="ECO:0000313" key="10">
    <source>
        <dbReference type="Proteomes" id="UP000186922"/>
    </source>
</evidence>
<dbReference type="GO" id="GO:0006368">
    <property type="term" value="P:transcription elongation by RNA polymerase II"/>
    <property type="evidence" value="ECO:0007669"/>
    <property type="project" value="InterPro"/>
</dbReference>
<evidence type="ECO:0000256" key="4">
    <source>
        <dbReference type="ARBA" id="ARBA00023163"/>
    </source>
</evidence>
<feature type="region of interest" description="Disordered" evidence="7">
    <location>
        <begin position="342"/>
        <end position="384"/>
    </location>
</feature>
<feature type="domain" description="OCEL" evidence="8">
    <location>
        <begin position="448"/>
        <end position="557"/>
    </location>
</feature>
<dbReference type="InterPro" id="IPR036390">
    <property type="entry name" value="WH_DNA-bd_sf"/>
</dbReference>
<dbReference type="InterPro" id="IPR010844">
    <property type="entry name" value="Occludin_ELL"/>
</dbReference>
<dbReference type="PANTHER" id="PTHR23288:SF17">
    <property type="entry name" value="RNA POLYMERASE II ELONGATION FACTOR ELL"/>
    <property type="match status" value="1"/>
</dbReference>
<protein>
    <recommendedName>
        <fullName evidence="8">OCEL domain-containing protein</fullName>
    </recommendedName>
</protein>
<dbReference type="GO" id="GO:0032968">
    <property type="term" value="P:positive regulation of transcription elongation by RNA polymerase II"/>
    <property type="evidence" value="ECO:0007669"/>
    <property type="project" value="TreeGrafter"/>
</dbReference>
<sequence length="559" mass="61753">MASLDPGAYRLKNGTSHTGQVSSKRLILVKLTDSALKAFEDLNQRKERTKATIQLGERDGFIQLPSGDVINFGLGDGPKSDGNFSECVQFTRRSGDLDHLGDIRQKLTVHATEDSFSNTREKMAAADKEIKKQCAKEIETSARSAGSNRGLTVTNKRPSDLSNALNKKSRLDTSPSRSPFSNKPTNVSAKLLPNHLSQGKAGSTTSATSQPAVRTSNLAVPEPNNRSSSRSPIAHPPSRPLQERLVHTLALKGGMRKSELVEKLRKYGYKDEESRQLEALLGEVATCRSDGGYELKAELFGTVDTKWPLYSTADQLTAKKRVDSLNSSSSSVMLPRSLSSASSAIPTYNPEKKSSNPIARVLNPGADLSPPPSSISACSTPSPPDVSLNKLKENNRGNLSVLNMNMTANVKKTNDDLNNNRLAPQVQSKSNEKILNQAAFPQREDTQNSLEARYATINTADQRRQYKKDFFNEYDEYKKLHKEMADISNDFSSLENDLKAVKEGSADYKRVAKSIKDKYNALKSNRDYADKRARWQELTDKLHLIKHQIKVYDAGHIKA</sequence>
<dbReference type="PROSITE" id="PS51980">
    <property type="entry name" value="OCEL"/>
    <property type="match status" value="1"/>
</dbReference>
<dbReference type="GO" id="GO:0042795">
    <property type="term" value="P:snRNA transcription by RNA polymerase II"/>
    <property type="evidence" value="ECO:0007669"/>
    <property type="project" value="TreeGrafter"/>
</dbReference>
<evidence type="ECO:0000256" key="1">
    <source>
        <dbReference type="ARBA" id="ARBA00004123"/>
    </source>
</evidence>
<dbReference type="Gene3D" id="6.10.140.340">
    <property type="match status" value="1"/>
</dbReference>
<dbReference type="Proteomes" id="UP000186922">
    <property type="component" value="Unassembled WGS sequence"/>
</dbReference>
<comment type="subcellular location">
    <subcellularLocation>
        <location evidence="1">Nucleus</location>
    </subcellularLocation>
</comment>
<dbReference type="InterPro" id="IPR019464">
    <property type="entry name" value="ELL_N"/>
</dbReference>
<feature type="compositionally biased region" description="Polar residues" evidence="7">
    <location>
        <begin position="195"/>
        <end position="218"/>
    </location>
</feature>
<dbReference type="SUPFAM" id="SSF46785">
    <property type="entry name" value="Winged helix' DNA-binding domain"/>
    <property type="match status" value="1"/>
</dbReference>
<name>A0A1D1V1S7_RAMVA</name>
<dbReference type="InterPro" id="IPR042065">
    <property type="entry name" value="E3_ELL-like"/>
</dbReference>
<dbReference type="STRING" id="947166.A0A1D1V1S7"/>
<evidence type="ECO:0000256" key="3">
    <source>
        <dbReference type="ARBA" id="ARBA00023015"/>
    </source>
</evidence>
<evidence type="ECO:0000256" key="6">
    <source>
        <dbReference type="PROSITE-ProRule" id="PRU01324"/>
    </source>
</evidence>
<dbReference type="Pfam" id="PF10390">
    <property type="entry name" value="ELL"/>
    <property type="match status" value="1"/>
</dbReference>
<dbReference type="OrthoDB" id="6284217at2759"/>
<evidence type="ECO:0000256" key="7">
    <source>
        <dbReference type="SAM" id="MobiDB-lite"/>
    </source>
</evidence>
<dbReference type="SUPFAM" id="SSF144292">
    <property type="entry name" value="occludin/ELL-like"/>
    <property type="match status" value="1"/>
</dbReference>
<dbReference type="Gene3D" id="1.10.10.2670">
    <property type="entry name" value="E3 ubiquitin-protein ligase"/>
    <property type="match status" value="1"/>
</dbReference>
<comment type="caution">
    <text evidence="9">The sequence shown here is derived from an EMBL/GenBank/DDBJ whole genome shotgun (WGS) entry which is preliminary data.</text>
</comment>
<dbReference type="Pfam" id="PF07303">
    <property type="entry name" value="Occludin_ELL"/>
    <property type="match status" value="1"/>
</dbReference>
<dbReference type="InterPro" id="IPR031176">
    <property type="entry name" value="ELL/occludin"/>
</dbReference>
<dbReference type="EMBL" id="BDGG01000002">
    <property type="protein sequence ID" value="GAU93537.1"/>
    <property type="molecule type" value="Genomic_DNA"/>
</dbReference>
<accession>A0A1D1V1S7</accession>
<feature type="compositionally biased region" description="Low complexity" evidence="7">
    <location>
        <begin position="223"/>
        <end position="232"/>
    </location>
</feature>
<evidence type="ECO:0000256" key="5">
    <source>
        <dbReference type="ARBA" id="ARBA00023242"/>
    </source>
</evidence>
<dbReference type="AlphaFoldDB" id="A0A1D1V1S7"/>
<evidence type="ECO:0000259" key="8">
    <source>
        <dbReference type="PROSITE" id="PS51980"/>
    </source>
</evidence>
<comment type="similarity">
    <text evidence="2 6">Belongs to the ELL/occludin family.</text>
</comment>
<keyword evidence="10" id="KW-1185">Reference proteome</keyword>
<organism evidence="9 10">
    <name type="scientific">Ramazzottius varieornatus</name>
    <name type="common">Water bear</name>
    <name type="synonym">Tardigrade</name>
    <dbReference type="NCBI Taxonomy" id="947166"/>
    <lineage>
        <taxon>Eukaryota</taxon>
        <taxon>Metazoa</taxon>
        <taxon>Ecdysozoa</taxon>
        <taxon>Tardigrada</taxon>
        <taxon>Eutardigrada</taxon>
        <taxon>Parachela</taxon>
        <taxon>Hypsibioidea</taxon>
        <taxon>Ramazzottiidae</taxon>
        <taxon>Ramazzottius</taxon>
    </lineage>
</organism>
<proteinExistence type="inferred from homology"/>
<feature type="compositionally biased region" description="Polar residues" evidence="7">
    <location>
        <begin position="141"/>
        <end position="188"/>
    </location>
</feature>